<keyword evidence="2" id="KW-1185">Reference proteome</keyword>
<dbReference type="GeneID" id="54347865"/>
<reference evidence="1" key="1">
    <citation type="journal article" date="2020" name="Stud. Mycol.">
        <title>101 Dothideomycetes genomes: a test case for predicting lifestyles and emergence of pathogens.</title>
        <authorList>
            <person name="Haridas S."/>
            <person name="Albert R."/>
            <person name="Binder M."/>
            <person name="Bloem J."/>
            <person name="Labutti K."/>
            <person name="Salamov A."/>
            <person name="Andreopoulos B."/>
            <person name="Baker S."/>
            <person name="Barry K."/>
            <person name="Bills G."/>
            <person name="Bluhm B."/>
            <person name="Cannon C."/>
            <person name="Castanera R."/>
            <person name="Culley D."/>
            <person name="Daum C."/>
            <person name="Ezra D."/>
            <person name="Gonzalez J."/>
            <person name="Henrissat B."/>
            <person name="Kuo A."/>
            <person name="Liang C."/>
            <person name="Lipzen A."/>
            <person name="Lutzoni F."/>
            <person name="Magnuson J."/>
            <person name="Mondo S."/>
            <person name="Nolan M."/>
            <person name="Ohm R."/>
            <person name="Pangilinan J."/>
            <person name="Park H.-J."/>
            <person name="Ramirez L."/>
            <person name="Alfaro M."/>
            <person name="Sun H."/>
            <person name="Tritt A."/>
            <person name="Yoshinaga Y."/>
            <person name="Zwiers L.-H."/>
            <person name="Turgeon B."/>
            <person name="Goodwin S."/>
            <person name="Spatafora J."/>
            <person name="Crous P."/>
            <person name="Grigoriev I."/>
        </authorList>
    </citation>
    <scope>NUCLEOTIDE SEQUENCE</scope>
    <source>
        <strain evidence="1">CBS 183.55</strain>
    </source>
</reference>
<dbReference type="EMBL" id="ML978987">
    <property type="protein sequence ID" value="KAF1925133.1"/>
    <property type="molecule type" value="Genomic_DNA"/>
</dbReference>
<sequence length="53" mass="5833">VFSRTSWGNKRFRQALEDGNREWVTLIACVSASRIALHPGLIMASDSGNVQDA</sequence>
<accession>A0A6A5RCA2</accession>
<proteinExistence type="predicted"/>
<gene>
    <name evidence="1" type="ORF">M421DRAFT_400613</name>
</gene>
<protein>
    <submittedName>
        <fullName evidence="1">Uncharacterized protein</fullName>
    </submittedName>
</protein>
<name>A0A6A5RCA2_9PLEO</name>
<dbReference type="RefSeq" id="XP_033445385.1">
    <property type="nucleotide sequence ID" value="XM_033590204.1"/>
</dbReference>
<evidence type="ECO:0000313" key="1">
    <source>
        <dbReference type="EMBL" id="KAF1925133.1"/>
    </source>
</evidence>
<dbReference type="OrthoDB" id="3940997at2759"/>
<dbReference type="Proteomes" id="UP000800082">
    <property type="component" value="Unassembled WGS sequence"/>
</dbReference>
<dbReference type="AlphaFoldDB" id="A0A6A5RCA2"/>
<feature type="non-terminal residue" evidence="1">
    <location>
        <position position="1"/>
    </location>
</feature>
<evidence type="ECO:0000313" key="2">
    <source>
        <dbReference type="Proteomes" id="UP000800082"/>
    </source>
</evidence>
<organism evidence="1 2">
    <name type="scientific">Didymella exigua CBS 183.55</name>
    <dbReference type="NCBI Taxonomy" id="1150837"/>
    <lineage>
        <taxon>Eukaryota</taxon>
        <taxon>Fungi</taxon>
        <taxon>Dikarya</taxon>
        <taxon>Ascomycota</taxon>
        <taxon>Pezizomycotina</taxon>
        <taxon>Dothideomycetes</taxon>
        <taxon>Pleosporomycetidae</taxon>
        <taxon>Pleosporales</taxon>
        <taxon>Pleosporineae</taxon>
        <taxon>Didymellaceae</taxon>
        <taxon>Didymella</taxon>
    </lineage>
</organism>